<evidence type="ECO:0000313" key="1">
    <source>
        <dbReference type="EMBL" id="KAK7535442.1"/>
    </source>
</evidence>
<sequence length="181" mass="19992">MAITCPPAGPRVRTSVCLQPSRSPGTCAACCTLRPACCPPGRLTACARLVCLLVPFHMSNVFLLLLQQQHKQLRACICQTVRQTTVPTDVRAPRRRCSQHLLHPSSCPIHPHMPLSHRAQGRGTFFSSQPASHHDATRRFLVKYMPCLLPVVHYPLARSLRPQPSISPSAHTHARPPCALH</sequence>
<dbReference type="EMBL" id="JBBPDW010000040">
    <property type="protein sequence ID" value="KAK7535442.1"/>
    <property type="molecule type" value="Genomic_DNA"/>
</dbReference>
<keyword evidence="2" id="KW-1185">Reference proteome</keyword>
<gene>
    <name evidence="1" type="ORF">IWX46DRAFT_300119</name>
</gene>
<comment type="caution">
    <text evidence="1">The sequence shown here is derived from an EMBL/GenBank/DDBJ whole genome shotgun (WGS) entry which is preliminary data.</text>
</comment>
<accession>A0ABR1LNW5</accession>
<evidence type="ECO:0000313" key="2">
    <source>
        <dbReference type="Proteomes" id="UP001365128"/>
    </source>
</evidence>
<proteinExistence type="predicted"/>
<reference evidence="1 2" key="1">
    <citation type="submission" date="2024-04" db="EMBL/GenBank/DDBJ databases">
        <title>Phyllosticta paracitricarpa is synonymous to the EU quarantine fungus P. citricarpa based on phylogenomic analyses.</title>
        <authorList>
            <consortium name="Lawrence Berkeley National Laboratory"/>
            <person name="Van Ingen-Buijs V.A."/>
            <person name="Van Westerhoven A.C."/>
            <person name="Haridas S."/>
            <person name="Skiadas P."/>
            <person name="Martin F."/>
            <person name="Groenewald J.Z."/>
            <person name="Crous P.W."/>
            <person name="Seidl M.F."/>
        </authorList>
    </citation>
    <scope>NUCLEOTIDE SEQUENCE [LARGE SCALE GENOMIC DNA]</scope>
    <source>
        <strain evidence="1 2">CBS 122670</strain>
    </source>
</reference>
<dbReference type="Proteomes" id="UP001365128">
    <property type="component" value="Unassembled WGS sequence"/>
</dbReference>
<protein>
    <submittedName>
        <fullName evidence="1">Uncharacterized protein</fullName>
    </submittedName>
</protein>
<organism evidence="1 2">
    <name type="scientific">Phyllosticta citricarpa</name>
    <dbReference type="NCBI Taxonomy" id="55181"/>
    <lineage>
        <taxon>Eukaryota</taxon>
        <taxon>Fungi</taxon>
        <taxon>Dikarya</taxon>
        <taxon>Ascomycota</taxon>
        <taxon>Pezizomycotina</taxon>
        <taxon>Dothideomycetes</taxon>
        <taxon>Dothideomycetes incertae sedis</taxon>
        <taxon>Botryosphaeriales</taxon>
        <taxon>Phyllostictaceae</taxon>
        <taxon>Phyllosticta</taxon>
    </lineage>
</organism>
<name>A0ABR1LNW5_9PEZI</name>